<proteinExistence type="predicted"/>
<name>A0A8H6ZZL1_PLEOS</name>
<dbReference type="RefSeq" id="XP_036633811.1">
    <property type="nucleotide sequence ID" value="XM_036775309.1"/>
</dbReference>
<dbReference type="Proteomes" id="UP000623687">
    <property type="component" value="Unassembled WGS sequence"/>
</dbReference>
<comment type="caution">
    <text evidence="1">The sequence shown here is derived from an EMBL/GenBank/DDBJ whole genome shotgun (WGS) entry which is preliminary data.</text>
</comment>
<gene>
    <name evidence="1" type="ORF">PC9H_005749</name>
</gene>
<protein>
    <submittedName>
        <fullName evidence="1">Uncharacterized protein</fullName>
    </submittedName>
</protein>
<keyword evidence="2" id="KW-1185">Reference proteome</keyword>
<sequence>MSLVFQTPEDGVLEEAFDELGPIQIFLVELEPAQTDFPRIAFLRAFVFAGKFVEDNPVGLSDDANIRREL</sequence>
<dbReference type="AlphaFoldDB" id="A0A8H6ZZL1"/>
<dbReference type="VEuPathDB" id="FungiDB:PC9H_005749"/>
<organism evidence="1 2">
    <name type="scientific">Pleurotus ostreatus</name>
    <name type="common">Oyster mushroom</name>
    <name type="synonym">White-rot fungus</name>
    <dbReference type="NCBI Taxonomy" id="5322"/>
    <lineage>
        <taxon>Eukaryota</taxon>
        <taxon>Fungi</taxon>
        <taxon>Dikarya</taxon>
        <taxon>Basidiomycota</taxon>
        <taxon>Agaricomycotina</taxon>
        <taxon>Agaricomycetes</taxon>
        <taxon>Agaricomycetidae</taxon>
        <taxon>Agaricales</taxon>
        <taxon>Pleurotineae</taxon>
        <taxon>Pleurotaceae</taxon>
        <taxon>Pleurotus</taxon>
    </lineage>
</organism>
<evidence type="ECO:0000313" key="2">
    <source>
        <dbReference type="Proteomes" id="UP000623687"/>
    </source>
</evidence>
<dbReference type="GeneID" id="59375567"/>
<dbReference type="EMBL" id="JACETU010000003">
    <property type="protein sequence ID" value="KAF7433784.1"/>
    <property type="molecule type" value="Genomic_DNA"/>
</dbReference>
<evidence type="ECO:0000313" key="1">
    <source>
        <dbReference type="EMBL" id="KAF7433784.1"/>
    </source>
</evidence>
<accession>A0A8H6ZZL1</accession>
<reference evidence="1" key="1">
    <citation type="submission" date="2019-07" db="EMBL/GenBank/DDBJ databases">
        <authorList>
            <person name="Palmer J.M."/>
        </authorList>
    </citation>
    <scope>NUCLEOTIDE SEQUENCE</scope>
    <source>
        <strain evidence="1">PC9</strain>
    </source>
</reference>